<dbReference type="GO" id="GO:0005730">
    <property type="term" value="C:nucleolus"/>
    <property type="evidence" value="ECO:0007669"/>
    <property type="project" value="UniProtKB-SubCell"/>
</dbReference>
<feature type="compositionally biased region" description="Acidic residues" evidence="12">
    <location>
        <begin position="390"/>
        <end position="399"/>
    </location>
</feature>
<dbReference type="SUPFAM" id="SSF55666">
    <property type="entry name" value="Ribonuclease PH domain 2-like"/>
    <property type="match status" value="1"/>
</dbReference>
<evidence type="ECO:0000313" key="15">
    <source>
        <dbReference type="EMBL" id="KAL3880444.1"/>
    </source>
</evidence>
<evidence type="ECO:0000259" key="14">
    <source>
        <dbReference type="Pfam" id="PF03725"/>
    </source>
</evidence>
<keyword evidence="9" id="KW-0539">Nucleus</keyword>
<name>A0ABD3X2G7_SINWO</name>
<dbReference type="GO" id="GO:0003723">
    <property type="term" value="F:RNA binding"/>
    <property type="evidence" value="ECO:0007669"/>
    <property type="project" value="UniProtKB-KW"/>
</dbReference>
<feature type="domain" description="Exoribonuclease phosphorolytic" evidence="13">
    <location>
        <begin position="33"/>
        <end position="163"/>
    </location>
</feature>
<evidence type="ECO:0000256" key="6">
    <source>
        <dbReference type="ARBA" id="ARBA00022552"/>
    </source>
</evidence>
<evidence type="ECO:0000256" key="2">
    <source>
        <dbReference type="ARBA" id="ARBA00004604"/>
    </source>
</evidence>
<dbReference type="GO" id="GO:0005737">
    <property type="term" value="C:cytoplasm"/>
    <property type="evidence" value="ECO:0007669"/>
    <property type="project" value="UniProtKB-SubCell"/>
</dbReference>
<evidence type="ECO:0000256" key="3">
    <source>
        <dbReference type="ARBA" id="ARBA00006678"/>
    </source>
</evidence>
<sequence>MRDTPLTNCEKDFVKKSIAENRRVDGRQPYDTRKAKITFGVDRGSCQVELGQTRVFAQVSCEIAEPKPTRPSDGILFVNLELSPMACPSFEAGRLSDFGVELNRLLERCLKESRCVDTESLCIATGEKVWSIRVDVHVLNHDGNIIDAASIAAISVLAHFRRPDVTVSGTEITIHPIEEREPVPLSVHHMPLCVTFAFFEQGKYLVVDPTDLEEKVMDGKMVIGMNKHREICTLQITGDIQLEKDQVLRCSNIAVVKVTEMTELIHKALDNDRQARASGRKWGFAESISTEKVTSNQMKGSEIEMEEAEEQASALVLSDQESDTPSDIIEDDEPIVHVLNKGVGSIGLGGASQWNMDEEEANEMESEAKSKLTGTKSTHKKSSAATAGDLGDESEEEETIVLGQDMKIISQQEQQKSQKMQTKTGGVKKKKGRKHTKE</sequence>
<accession>A0ABD3X2G7</accession>
<comment type="subcellular location">
    <subcellularLocation>
        <location evidence="1">Cytoplasm</location>
    </subcellularLocation>
    <subcellularLocation>
        <location evidence="2">Nucleus</location>
        <location evidence="2">Nucleolus</location>
    </subcellularLocation>
</comment>
<dbReference type="InterPro" id="IPR015847">
    <property type="entry name" value="ExoRNase_PH_dom2"/>
</dbReference>
<evidence type="ECO:0000256" key="10">
    <source>
        <dbReference type="ARBA" id="ARBA00032660"/>
    </source>
</evidence>
<dbReference type="InterPro" id="IPR050590">
    <property type="entry name" value="Exosome_comp_Rrp42_subfam"/>
</dbReference>
<evidence type="ECO:0000256" key="1">
    <source>
        <dbReference type="ARBA" id="ARBA00004496"/>
    </source>
</evidence>
<evidence type="ECO:0000259" key="13">
    <source>
        <dbReference type="Pfam" id="PF01138"/>
    </source>
</evidence>
<evidence type="ECO:0000256" key="9">
    <source>
        <dbReference type="ARBA" id="ARBA00023242"/>
    </source>
</evidence>
<keyword evidence="16" id="KW-1185">Reference proteome</keyword>
<evidence type="ECO:0000256" key="11">
    <source>
        <dbReference type="SAM" id="Coils"/>
    </source>
</evidence>
<dbReference type="InterPro" id="IPR036345">
    <property type="entry name" value="ExoRNase_PH_dom2_sf"/>
</dbReference>
<feature type="compositionally biased region" description="Basic residues" evidence="12">
    <location>
        <begin position="426"/>
        <end position="438"/>
    </location>
</feature>
<dbReference type="Pfam" id="PF03725">
    <property type="entry name" value="RNase_PH_C"/>
    <property type="match status" value="1"/>
</dbReference>
<keyword evidence="5" id="KW-0963">Cytoplasm</keyword>
<dbReference type="PANTHER" id="PTHR11097:SF14">
    <property type="entry name" value="EXOSOME COMPLEX COMPONENT RRP45"/>
    <property type="match status" value="1"/>
</dbReference>
<dbReference type="InterPro" id="IPR027408">
    <property type="entry name" value="PNPase/RNase_PH_dom_sf"/>
</dbReference>
<feature type="compositionally biased region" description="Low complexity" evidence="12">
    <location>
        <begin position="406"/>
        <end position="425"/>
    </location>
</feature>
<dbReference type="Gene3D" id="3.30.230.70">
    <property type="entry name" value="GHMP Kinase, N-terminal domain"/>
    <property type="match status" value="1"/>
</dbReference>
<dbReference type="FunFam" id="3.30.230.70:FF:000005">
    <property type="entry name" value="Exosome complex component RRP45"/>
    <property type="match status" value="1"/>
</dbReference>
<protein>
    <recommendedName>
        <fullName evidence="4">Exosome complex component RRP45</fullName>
    </recommendedName>
    <alternativeName>
        <fullName evidence="10">Exosome component 9</fullName>
    </alternativeName>
</protein>
<gene>
    <name evidence="15" type="ORF">ACJMK2_032681</name>
</gene>
<feature type="domain" description="Exoribonuclease phosphorolytic" evidence="14">
    <location>
        <begin position="189"/>
        <end position="255"/>
    </location>
</feature>
<dbReference type="GO" id="GO:0000178">
    <property type="term" value="C:exosome (RNase complex)"/>
    <property type="evidence" value="ECO:0007669"/>
    <property type="project" value="UniProtKB-KW"/>
</dbReference>
<keyword evidence="11" id="KW-0175">Coiled coil</keyword>
<comment type="similarity">
    <text evidence="3">Belongs to the RNase PH family.</text>
</comment>
<proteinExistence type="inferred from homology"/>
<feature type="region of interest" description="Disordered" evidence="12">
    <location>
        <begin position="358"/>
        <end position="438"/>
    </location>
</feature>
<dbReference type="InterPro" id="IPR033100">
    <property type="entry name" value="Rrp45"/>
</dbReference>
<dbReference type="InterPro" id="IPR001247">
    <property type="entry name" value="ExoRNase_PH_dom1"/>
</dbReference>
<dbReference type="PANTHER" id="PTHR11097">
    <property type="entry name" value="EXOSOME COMPLEX EXONUCLEASE RIBOSOMAL RNA PROCESSING PROTEIN"/>
    <property type="match status" value="1"/>
</dbReference>
<dbReference type="SUPFAM" id="SSF54211">
    <property type="entry name" value="Ribosomal protein S5 domain 2-like"/>
    <property type="match status" value="1"/>
</dbReference>
<dbReference type="Pfam" id="PF01138">
    <property type="entry name" value="RNase_PH"/>
    <property type="match status" value="1"/>
</dbReference>
<dbReference type="GO" id="GO:0006364">
    <property type="term" value="P:rRNA processing"/>
    <property type="evidence" value="ECO:0007669"/>
    <property type="project" value="UniProtKB-KW"/>
</dbReference>
<evidence type="ECO:0000256" key="7">
    <source>
        <dbReference type="ARBA" id="ARBA00022835"/>
    </source>
</evidence>
<keyword evidence="8" id="KW-0694">RNA-binding</keyword>
<dbReference type="CDD" id="cd11368">
    <property type="entry name" value="RNase_PH_RRP45"/>
    <property type="match status" value="1"/>
</dbReference>
<dbReference type="AlphaFoldDB" id="A0ABD3X2G7"/>
<evidence type="ECO:0000256" key="12">
    <source>
        <dbReference type="SAM" id="MobiDB-lite"/>
    </source>
</evidence>
<reference evidence="15 16" key="1">
    <citation type="submission" date="2024-11" db="EMBL/GenBank/DDBJ databases">
        <title>Chromosome-level genome assembly of the freshwater bivalve Anodonta woodiana.</title>
        <authorList>
            <person name="Chen X."/>
        </authorList>
    </citation>
    <scope>NUCLEOTIDE SEQUENCE [LARGE SCALE GENOMIC DNA]</scope>
    <source>
        <strain evidence="15">MN2024</strain>
        <tissue evidence="15">Gills</tissue>
    </source>
</reference>
<organism evidence="15 16">
    <name type="scientific">Sinanodonta woodiana</name>
    <name type="common">Chinese pond mussel</name>
    <name type="synonym">Anodonta woodiana</name>
    <dbReference type="NCBI Taxonomy" id="1069815"/>
    <lineage>
        <taxon>Eukaryota</taxon>
        <taxon>Metazoa</taxon>
        <taxon>Spiralia</taxon>
        <taxon>Lophotrochozoa</taxon>
        <taxon>Mollusca</taxon>
        <taxon>Bivalvia</taxon>
        <taxon>Autobranchia</taxon>
        <taxon>Heteroconchia</taxon>
        <taxon>Palaeoheterodonta</taxon>
        <taxon>Unionida</taxon>
        <taxon>Unionoidea</taxon>
        <taxon>Unionidae</taxon>
        <taxon>Unioninae</taxon>
        <taxon>Sinanodonta</taxon>
    </lineage>
</organism>
<keyword evidence="6" id="KW-0698">rRNA processing</keyword>
<keyword evidence="7" id="KW-0271">Exosome</keyword>
<comment type="caution">
    <text evidence="15">The sequence shown here is derived from an EMBL/GenBank/DDBJ whole genome shotgun (WGS) entry which is preliminary data.</text>
</comment>
<evidence type="ECO:0000256" key="4">
    <source>
        <dbReference type="ARBA" id="ARBA00019572"/>
    </source>
</evidence>
<evidence type="ECO:0000313" key="16">
    <source>
        <dbReference type="Proteomes" id="UP001634394"/>
    </source>
</evidence>
<evidence type="ECO:0000256" key="8">
    <source>
        <dbReference type="ARBA" id="ARBA00022884"/>
    </source>
</evidence>
<dbReference type="EMBL" id="JBJQND010000004">
    <property type="protein sequence ID" value="KAL3880444.1"/>
    <property type="molecule type" value="Genomic_DNA"/>
</dbReference>
<feature type="coiled-coil region" evidence="11">
    <location>
        <begin position="291"/>
        <end position="318"/>
    </location>
</feature>
<dbReference type="Proteomes" id="UP001634394">
    <property type="component" value="Unassembled WGS sequence"/>
</dbReference>
<evidence type="ECO:0000256" key="5">
    <source>
        <dbReference type="ARBA" id="ARBA00022490"/>
    </source>
</evidence>
<dbReference type="InterPro" id="IPR020568">
    <property type="entry name" value="Ribosomal_Su5_D2-typ_SF"/>
</dbReference>